<dbReference type="GO" id="GO:0008521">
    <property type="term" value="F:acetyl-CoA transmembrane transporter activity"/>
    <property type="evidence" value="ECO:0007669"/>
    <property type="project" value="InterPro"/>
</dbReference>
<dbReference type="Pfam" id="PF13000">
    <property type="entry name" value="Acatn"/>
    <property type="match status" value="1"/>
</dbReference>
<dbReference type="InterPro" id="IPR004752">
    <property type="entry name" value="AmpG_permease/AT-1"/>
</dbReference>
<evidence type="ECO:0000313" key="6">
    <source>
        <dbReference type="EMBL" id="KII73678.1"/>
    </source>
</evidence>
<dbReference type="PANTHER" id="PTHR12778">
    <property type="entry name" value="SOLUTE CARRIER FAMILY 33 ACETYL-COA TRANSPORTER -RELATED"/>
    <property type="match status" value="1"/>
</dbReference>
<dbReference type="OrthoDB" id="6415790at2759"/>
<dbReference type="PANTHER" id="PTHR12778:SF9">
    <property type="entry name" value="ACETYL-COENZYME A TRANSPORTER 1"/>
    <property type="match status" value="1"/>
</dbReference>
<comment type="subcellular location">
    <subcellularLocation>
        <location evidence="1">Membrane</location>
        <topology evidence="1">Multi-pass membrane protein</topology>
    </subcellularLocation>
</comment>
<keyword evidence="2 5" id="KW-0812">Transmembrane</keyword>
<dbReference type="EMBL" id="JWZT01000716">
    <property type="protein sequence ID" value="KII73678.1"/>
    <property type="molecule type" value="Genomic_DNA"/>
</dbReference>
<dbReference type="GO" id="GO:0035348">
    <property type="term" value="P:acetyl-CoA transmembrane transport"/>
    <property type="evidence" value="ECO:0007669"/>
    <property type="project" value="InterPro"/>
</dbReference>
<evidence type="ECO:0000313" key="7">
    <source>
        <dbReference type="Proteomes" id="UP000031668"/>
    </source>
</evidence>
<sequence length="139" mass="15802">MGFIHYARIIRDQHLKFMIVCGTVSIIVNILNSFTHASASFLFSLIINPKYAGSQLTYLNTISNLAYKWPQILVLYLVDNVTIKSCKNLENKTTSCSVTVDGFHTIAVMCLILGVVWLWKFKDQFQTYSSQAIQSIDQE</sequence>
<evidence type="ECO:0000256" key="1">
    <source>
        <dbReference type="ARBA" id="ARBA00004141"/>
    </source>
</evidence>
<organism evidence="6 7">
    <name type="scientific">Thelohanellus kitauei</name>
    <name type="common">Myxosporean</name>
    <dbReference type="NCBI Taxonomy" id="669202"/>
    <lineage>
        <taxon>Eukaryota</taxon>
        <taxon>Metazoa</taxon>
        <taxon>Cnidaria</taxon>
        <taxon>Myxozoa</taxon>
        <taxon>Myxosporea</taxon>
        <taxon>Bivalvulida</taxon>
        <taxon>Platysporina</taxon>
        <taxon>Myxobolidae</taxon>
        <taxon>Thelohanellus</taxon>
    </lineage>
</organism>
<feature type="transmembrane region" description="Helical" evidence="5">
    <location>
        <begin position="17"/>
        <end position="47"/>
    </location>
</feature>
<keyword evidence="7" id="KW-1185">Reference proteome</keyword>
<evidence type="ECO:0000256" key="3">
    <source>
        <dbReference type="ARBA" id="ARBA00022989"/>
    </source>
</evidence>
<proteinExistence type="predicted"/>
<keyword evidence="4 5" id="KW-0472">Membrane</keyword>
<dbReference type="Proteomes" id="UP000031668">
    <property type="component" value="Unassembled WGS sequence"/>
</dbReference>
<gene>
    <name evidence="6" type="ORF">RF11_08367</name>
</gene>
<accession>A0A0C2JW60</accession>
<evidence type="ECO:0000256" key="2">
    <source>
        <dbReference type="ARBA" id="ARBA00022692"/>
    </source>
</evidence>
<dbReference type="InterPro" id="IPR024371">
    <property type="entry name" value="AcetylCoA_trans_1-like"/>
</dbReference>
<evidence type="ECO:0000256" key="4">
    <source>
        <dbReference type="ARBA" id="ARBA00023136"/>
    </source>
</evidence>
<reference evidence="6 7" key="1">
    <citation type="journal article" date="2014" name="Genome Biol. Evol.">
        <title>The genome of the myxosporean Thelohanellus kitauei shows adaptations to nutrient acquisition within its fish host.</title>
        <authorList>
            <person name="Yang Y."/>
            <person name="Xiong J."/>
            <person name="Zhou Z."/>
            <person name="Huo F."/>
            <person name="Miao W."/>
            <person name="Ran C."/>
            <person name="Liu Y."/>
            <person name="Zhang J."/>
            <person name="Feng J."/>
            <person name="Wang M."/>
            <person name="Wang M."/>
            <person name="Wang L."/>
            <person name="Yao B."/>
        </authorList>
    </citation>
    <scope>NUCLEOTIDE SEQUENCE [LARGE SCALE GENOMIC DNA]</scope>
    <source>
        <strain evidence="6">Wuqing</strain>
    </source>
</reference>
<dbReference type="AlphaFoldDB" id="A0A0C2JW60"/>
<dbReference type="GO" id="GO:0016020">
    <property type="term" value="C:membrane"/>
    <property type="evidence" value="ECO:0007669"/>
    <property type="project" value="UniProtKB-SubCell"/>
</dbReference>
<name>A0A0C2JW60_THEKT</name>
<feature type="transmembrane region" description="Helical" evidence="5">
    <location>
        <begin position="102"/>
        <end position="119"/>
    </location>
</feature>
<evidence type="ECO:0000256" key="5">
    <source>
        <dbReference type="SAM" id="Phobius"/>
    </source>
</evidence>
<comment type="caution">
    <text evidence="6">The sequence shown here is derived from an EMBL/GenBank/DDBJ whole genome shotgun (WGS) entry which is preliminary data.</text>
</comment>
<keyword evidence="3 5" id="KW-1133">Transmembrane helix</keyword>
<protein>
    <submittedName>
        <fullName evidence="6">Acetyl-coenzyme A transporter 1</fullName>
    </submittedName>
</protein>